<proteinExistence type="predicted"/>
<evidence type="ECO:0000313" key="1">
    <source>
        <dbReference type="EMBL" id="MFD1887121.1"/>
    </source>
</evidence>
<dbReference type="Pfam" id="PF11579">
    <property type="entry name" value="DUF3238"/>
    <property type="match status" value="1"/>
</dbReference>
<dbReference type="InterPro" id="IPR021631">
    <property type="entry name" value="DUF3238"/>
</dbReference>
<reference evidence="2" key="1">
    <citation type="journal article" date="2019" name="Int. J. Syst. Evol. Microbiol.">
        <title>The Global Catalogue of Microorganisms (GCM) 10K type strain sequencing project: providing services to taxonomists for standard genome sequencing and annotation.</title>
        <authorList>
            <consortium name="The Broad Institute Genomics Platform"/>
            <consortium name="The Broad Institute Genome Sequencing Center for Infectious Disease"/>
            <person name="Wu L."/>
            <person name="Ma J."/>
        </authorList>
    </citation>
    <scope>NUCLEOTIDE SEQUENCE [LARGE SCALE GENOMIC DNA]</scope>
    <source>
        <strain evidence="2">CCUG 54950</strain>
    </source>
</reference>
<organism evidence="1 2">
    <name type="scientific">Paenibacillus wenxiniae</name>
    <dbReference type="NCBI Taxonomy" id="1636843"/>
    <lineage>
        <taxon>Bacteria</taxon>
        <taxon>Bacillati</taxon>
        <taxon>Bacillota</taxon>
        <taxon>Bacilli</taxon>
        <taxon>Bacillales</taxon>
        <taxon>Paenibacillaceae</taxon>
        <taxon>Paenibacillus</taxon>
    </lineage>
</organism>
<sequence>MAFSAAVKIQTFISEDWILFPFTNDRNYTLHFKGDHRSFTSSDNASFRTKQYLSFNYTSADGKFTFNGDEDTGTTELRKTNNRTGASSIVKGKASPSTITHEVTYRDEKRIQIKCVCDSSNPLVSVAPAINYTFNITLFMDGRVELEGNHDAFPCYEVYARANNGAWKPIYQFTETTIDKLAPPVDEFIYKIERLF</sequence>
<name>A0ABW4RLE3_9BACL</name>
<dbReference type="RefSeq" id="WP_347326495.1">
    <property type="nucleotide sequence ID" value="NZ_JBCGUH010000012.1"/>
</dbReference>
<dbReference type="Proteomes" id="UP001597233">
    <property type="component" value="Unassembled WGS sequence"/>
</dbReference>
<dbReference type="EMBL" id="JBHUEH010000023">
    <property type="protein sequence ID" value="MFD1887121.1"/>
    <property type="molecule type" value="Genomic_DNA"/>
</dbReference>
<gene>
    <name evidence="1" type="ORF">ACFSC9_16635</name>
</gene>
<accession>A0ABW4RLE3</accession>
<protein>
    <submittedName>
        <fullName evidence="1">DUF3238 domain-containing protein</fullName>
    </submittedName>
</protein>
<keyword evidence="2" id="KW-1185">Reference proteome</keyword>
<comment type="caution">
    <text evidence="1">The sequence shown here is derived from an EMBL/GenBank/DDBJ whole genome shotgun (WGS) entry which is preliminary data.</text>
</comment>
<evidence type="ECO:0000313" key="2">
    <source>
        <dbReference type="Proteomes" id="UP001597233"/>
    </source>
</evidence>